<gene>
    <name evidence="7" type="ORF">F4W09_07580</name>
</gene>
<evidence type="ECO:0000256" key="1">
    <source>
        <dbReference type="ARBA" id="ARBA00004442"/>
    </source>
</evidence>
<accession>A0A5N4WGV9</accession>
<protein>
    <submittedName>
        <fullName evidence="7">OmpA family protein</fullName>
    </submittedName>
</protein>
<comment type="caution">
    <text evidence="7">The sequence shown here is derived from an EMBL/GenBank/DDBJ whole genome shotgun (WGS) entry which is preliminary data.</text>
</comment>
<dbReference type="AlphaFoldDB" id="A0A5N4WGV9"/>
<feature type="domain" description="OmpA-like" evidence="6">
    <location>
        <begin position="47"/>
        <end position="161"/>
    </location>
</feature>
<evidence type="ECO:0000256" key="3">
    <source>
        <dbReference type="ARBA" id="ARBA00023237"/>
    </source>
</evidence>
<dbReference type="InterPro" id="IPR006665">
    <property type="entry name" value="OmpA-like"/>
</dbReference>
<dbReference type="SUPFAM" id="SSF103088">
    <property type="entry name" value="OmpA-like"/>
    <property type="match status" value="1"/>
</dbReference>
<dbReference type="RefSeq" id="WP_044737852.1">
    <property type="nucleotide sequence ID" value="NZ_JBODRR010000049.1"/>
</dbReference>
<dbReference type="InterPro" id="IPR050330">
    <property type="entry name" value="Bact_OuterMem_StrucFunc"/>
</dbReference>
<feature type="chain" id="PRO_5024282014" evidence="5">
    <location>
        <begin position="25"/>
        <end position="161"/>
    </location>
</feature>
<name>A0A5N4WGV9_9GAMM</name>
<comment type="subcellular location">
    <subcellularLocation>
        <location evidence="1">Cell outer membrane</location>
    </subcellularLocation>
</comment>
<dbReference type="Proteomes" id="UP000325788">
    <property type="component" value="Unassembled WGS sequence"/>
</dbReference>
<dbReference type="CDD" id="cd07185">
    <property type="entry name" value="OmpA_C-like"/>
    <property type="match status" value="1"/>
</dbReference>
<feature type="signal peptide" evidence="5">
    <location>
        <begin position="1"/>
        <end position="24"/>
    </location>
</feature>
<reference evidence="7 8" key="1">
    <citation type="submission" date="2019-09" db="EMBL/GenBank/DDBJ databases">
        <title>Draft genome sequence of Acinetobacter tandoii W4-4-4 isolated from environmental water sample.</title>
        <authorList>
            <person name="Wee S.K."/>
            <person name="Yan B."/>
            <person name="Mustaffa S.B."/>
            <person name="Yap E.P.H."/>
        </authorList>
    </citation>
    <scope>NUCLEOTIDE SEQUENCE [LARGE SCALE GENOMIC DNA]</scope>
    <source>
        <strain evidence="7 8">W4-4-4</strain>
    </source>
</reference>
<evidence type="ECO:0000259" key="6">
    <source>
        <dbReference type="PROSITE" id="PS51123"/>
    </source>
</evidence>
<dbReference type="PANTHER" id="PTHR30329">
    <property type="entry name" value="STATOR ELEMENT OF FLAGELLAR MOTOR COMPLEX"/>
    <property type="match status" value="1"/>
</dbReference>
<evidence type="ECO:0000256" key="2">
    <source>
        <dbReference type="ARBA" id="ARBA00023136"/>
    </source>
</evidence>
<keyword evidence="2 4" id="KW-0472">Membrane</keyword>
<sequence>MITLSHPIKLALILLLSSVLSACASWGHLNYKQARMLKKEGFVLTDEGWSLRLPERLLFGFDSYEIKAEQTDELTRLSTQLQKYKLNKIKIVGHTDDIGDSTYNQILSEKRATSVSTIFLQTGFQPNNLHTIGRGSSQPLVENSSDENRAINRRVNIIIIP</sequence>
<keyword evidence="5" id="KW-0732">Signal</keyword>
<proteinExistence type="predicted"/>
<dbReference type="GO" id="GO:0009279">
    <property type="term" value="C:cell outer membrane"/>
    <property type="evidence" value="ECO:0007669"/>
    <property type="project" value="UniProtKB-SubCell"/>
</dbReference>
<evidence type="ECO:0000313" key="8">
    <source>
        <dbReference type="Proteomes" id="UP000325788"/>
    </source>
</evidence>
<dbReference type="Pfam" id="PF00691">
    <property type="entry name" value="OmpA"/>
    <property type="match status" value="1"/>
</dbReference>
<dbReference type="EMBL" id="VXLD01000004">
    <property type="protein sequence ID" value="KAB1855662.1"/>
    <property type="molecule type" value="Genomic_DNA"/>
</dbReference>
<organism evidence="7 8">
    <name type="scientific">Acinetobacter tandoii</name>
    <dbReference type="NCBI Taxonomy" id="202954"/>
    <lineage>
        <taxon>Bacteria</taxon>
        <taxon>Pseudomonadati</taxon>
        <taxon>Pseudomonadota</taxon>
        <taxon>Gammaproteobacteria</taxon>
        <taxon>Moraxellales</taxon>
        <taxon>Moraxellaceae</taxon>
        <taxon>Acinetobacter</taxon>
    </lineage>
</organism>
<dbReference type="PANTHER" id="PTHR30329:SF21">
    <property type="entry name" value="LIPOPROTEIN YIAD-RELATED"/>
    <property type="match status" value="1"/>
</dbReference>
<evidence type="ECO:0000256" key="5">
    <source>
        <dbReference type="SAM" id="SignalP"/>
    </source>
</evidence>
<evidence type="ECO:0000313" key="7">
    <source>
        <dbReference type="EMBL" id="KAB1855662.1"/>
    </source>
</evidence>
<dbReference type="Gene3D" id="3.30.1330.60">
    <property type="entry name" value="OmpA-like domain"/>
    <property type="match status" value="1"/>
</dbReference>
<dbReference type="PRINTS" id="PR01021">
    <property type="entry name" value="OMPADOMAIN"/>
</dbReference>
<dbReference type="PROSITE" id="PS51123">
    <property type="entry name" value="OMPA_2"/>
    <property type="match status" value="1"/>
</dbReference>
<keyword evidence="3" id="KW-0998">Cell outer membrane</keyword>
<dbReference type="InterPro" id="IPR006664">
    <property type="entry name" value="OMP_bac"/>
</dbReference>
<evidence type="ECO:0000256" key="4">
    <source>
        <dbReference type="PROSITE-ProRule" id="PRU00473"/>
    </source>
</evidence>
<dbReference type="InterPro" id="IPR036737">
    <property type="entry name" value="OmpA-like_sf"/>
</dbReference>